<protein>
    <submittedName>
        <fullName evidence="2">Uncharacterized protein</fullName>
    </submittedName>
</protein>
<evidence type="ECO:0000313" key="3">
    <source>
        <dbReference type="Proteomes" id="UP000230646"/>
    </source>
</evidence>
<dbReference type="AlphaFoldDB" id="A0A2M7PKP3"/>
<organism evidence="2 3">
    <name type="scientific">Candidatus Infernicultor aquiphilus</name>
    <dbReference type="NCBI Taxonomy" id="1805029"/>
    <lineage>
        <taxon>Bacteria</taxon>
        <taxon>Pseudomonadati</taxon>
        <taxon>Atribacterota</taxon>
        <taxon>Candidatus Phoenicimicrobiia</taxon>
        <taxon>Candidatus Pheonicimicrobiales</taxon>
        <taxon>Candidatus Phoenicimicrobiaceae</taxon>
        <taxon>Candidatus Infernicultor</taxon>
    </lineage>
</organism>
<name>A0A2M7PKP3_9BACT</name>
<dbReference type="Proteomes" id="UP000230646">
    <property type="component" value="Unassembled WGS sequence"/>
</dbReference>
<evidence type="ECO:0000313" key="2">
    <source>
        <dbReference type="EMBL" id="PIY31189.1"/>
    </source>
</evidence>
<evidence type="ECO:0000256" key="1">
    <source>
        <dbReference type="SAM" id="MobiDB-lite"/>
    </source>
</evidence>
<reference evidence="2 3" key="1">
    <citation type="submission" date="2017-09" db="EMBL/GenBank/DDBJ databases">
        <title>Depth-based differentiation of microbial function through sediment-hosted aquifers and enrichment of novel symbionts in the deep terrestrial subsurface.</title>
        <authorList>
            <person name="Probst A.J."/>
            <person name="Ladd B."/>
            <person name="Jarett J.K."/>
            <person name="Geller-Mcgrath D.E."/>
            <person name="Sieber C.M."/>
            <person name="Emerson J.B."/>
            <person name="Anantharaman K."/>
            <person name="Thomas B.C."/>
            <person name="Malmstrom R."/>
            <person name="Stieglmeier M."/>
            <person name="Klingl A."/>
            <person name="Woyke T."/>
            <person name="Ryan C.M."/>
            <person name="Banfield J.F."/>
        </authorList>
    </citation>
    <scope>NUCLEOTIDE SEQUENCE [LARGE SCALE GENOMIC DNA]</scope>
    <source>
        <strain evidence="2">CG_4_10_14_3_um_filter_34_13</strain>
    </source>
</reference>
<proteinExistence type="predicted"/>
<dbReference type="EMBL" id="PFKO01000369">
    <property type="protein sequence ID" value="PIY31189.1"/>
    <property type="molecule type" value="Genomic_DNA"/>
</dbReference>
<sequence>LSDGKVNALAKLLGVSESTLRPKRSLLCKAIGCKFYNQGDDKNIYHSHLVKCRFNDQIVDTFKDKCSASASGKFKKYGFFCNGCKERLGTAYTVQNSPQKDRIDFKYDQPIKDKKGKKIKGCACPSITQDGELAFECYCGNDTRDFRGHKNHADKEKDNSKGRQWGKKDSKFRVEKVEV</sequence>
<feature type="non-terminal residue" evidence="2">
    <location>
        <position position="1"/>
    </location>
</feature>
<feature type="region of interest" description="Disordered" evidence="1">
    <location>
        <begin position="146"/>
        <end position="179"/>
    </location>
</feature>
<accession>A0A2M7PKP3</accession>
<dbReference type="RefSeq" id="WP_406608503.1">
    <property type="nucleotide sequence ID" value="NZ_PFKO01000369.1"/>
</dbReference>
<gene>
    <name evidence="2" type="ORF">COZ07_10170</name>
</gene>
<comment type="caution">
    <text evidence="2">The sequence shown here is derived from an EMBL/GenBank/DDBJ whole genome shotgun (WGS) entry which is preliminary data.</text>
</comment>